<keyword evidence="3 4" id="KW-0472">Membrane</keyword>
<feature type="transmembrane region" description="Helical" evidence="4">
    <location>
        <begin position="231"/>
        <end position="249"/>
    </location>
</feature>
<evidence type="ECO:0000256" key="1">
    <source>
        <dbReference type="ARBA" id="ARBA00022692"/>
    </source>
</evidence>
<protein>
    <submittedName>
        <fullName evidence="5">Uncharacterized protein</fullName>
    </submittedName>
</protein>
<organism evidence="5 6">
    <name type="scientific">Dreissena polymorpha</name>
    <name type="common">Zebra mussel</name>
    <name type="synonym">Mytilus polymorpha</name>
    <dbReference type="NCBI Taxonomy" id="45954"/>
    <lineage>
        <taxon>Eukaryota</taxon>
        <taxon>Metazoa</taxon>
        <taxon>Spiralia</taxon>
        <taxon>Lophotrochozoa</taxon>
        <taxon>Mollusca</taxon>
        <taxon>Bivalvia</taxon>
        <taxon>Autobranchia</taxon>
        <taxon>Heteroconchia</taxon>
        <taxon>Euheterodonta</taxon>
        <taxon>Imparidentia</taxon>
        <taxon>Neoheterodontei</taxon>
        <taxon>Myida</taxon>
        <taxon>Dreissenoidea</taxon>
        <taxon>Dreissenidae</taxon>
        <taxon>Dreissena</taxon>
    </lineage>
</organism>
<dbReference type="AlphaFoldDB" id="A0A9D4M9D6"/>
<sequence length="349" mass="38343">MWQENSASPLHLLHGGFGIGSFIIPLISNPFLAVKADEDQNTTTVTSTSAPMTTAKSYLKESRIEYAYAIAAVIVVVVSVVFYIYHCNGVRKNAQGVANASKTENEDGKLDDGKPKALSFRQMFNPATCANGRVFYGVQIFFLVFLFFFQAVGGERIAGKFIRSYAIEYLDFSQDDAIYLNTVFWIAFTCGRIGAFVAAHWVPIRILIMIETGGCLASGIALVFLGTRSHLALWVIMPIFGVFIAPLFPSGISWANFHIDVTGIAITIFLLGGSVGGIAYMKVMGFLFDNYGPKTFLYTLLAYGIAVFLLSTIMNLVGAQHGSRFEANKKRKEIDISELGNQVVYAEKF</sequence>
<dbReference type="Pfam" id="PF07690">
    <property type="entry name" value="MFS_1"/>
    <property type="match status" value="1"/>
</dbReference>
<comment type="caution">
    <text evidence="5">The sequence shown here is derived from an EMBL/GenBank/DDBJ whole genome shotgun (WGS) entry which is preliminary data.</text>
</comment>
<gene>
    <name evidence="5" type="ORF">DPMN_034607</name>
</gene>
<evidence type="ECO:0000256" key="2">
    <source>
        <dbReference type="ARBA" id="ARBA00022989"/>
    </source>
</evidence>
<reference evidence="5" key="1">
    <citation type="journal article" date="2019" name="bioRxiv">
        <title>The Genome of the Zebra Mussel, Dreissena polymorpha: A Resource for Invasive Species Research.</title>
        <authorList>
            <person name="McCartney M.A."/>
            <person name="Auch B."/>
            <person name="Kono T."/>
            <person name="Mallez S."/>
            <person name="Zhang Y."/>
            <person name="Obille A."/>
            <person name="Becker A."/>
            <person name="Abrahante J.E."/>
            <person name="Garbe J."/>
            <person name="Badalamenti J.P."/>
            <person name="Herman A."/>
            <person name="Mangelson H."/>
            <person name="Liachko I."/>
            <person name="Sullivan S."/>
            <person name="Sone E.D."/>
            <person name="Koren S."/>
            <person name="Silverstein K.A.T."/>
            <person name="Beckman K.B."/>
            <person name="Gohl D.M."/>
        </authorList>
    </citation>
    <scope>NUCLEOTIDE SEQUENCE</scope>
    <source>
        <strain evidence="5">Duluth1</strain>
        <tissue evidence="5">Whole animal</tissue>
    </source>
</reference>
<dbReference type="PANTHER" id="PTHR23121:SF9">
    <property type="entry name" value="SODIUM-DEPENDENT GLUCOSE TRANSPORTER 1"/>
    <property type="match status" value="1"/>
</dbReference>
<keyword evidence="6" id="KW-1185">Reference proteome</keyword>
<name>A0A9D4M9D6_DREPO</name>
<dbReference type="GO" id="GO:0022857">
    <property type="term" value="F:transmembrane transporter activity"/>
    <property type="evidence" value="ECO:0007669"/>
    <property type="project" value="InterPro"/>
</dbReference>
<feature type="transmembrane region" description="Helical" evidence="4">
    <location>
        <begin position="261"/>
        <end position="283"/>
    </location>
</feature>
<feature type="transmembrane region" description="Helical" evidence="4">
    <location>
        <begin position="178"/>
        <end position="199"/>
    </location>
</feature>
<feature type="transmembrane region" description="Helical" evidence="4">
    <location>
        <begin position="206"/>
        <end position="225"/>
    </location>
</feature>
<feature type="transmembrane region" description="Helical" evidence="4">
    <location>
        <begin position="12"/>
        <end position="32"/>
    </location>
</feature>
<keyword evidence="2 4" id="KW-1133">Transmembrane helix</keyword>
<dbReference type="Proteomes" id="UP000828390">
    <property type="component" value="Unassembled WGS sequence"/>
</dbReference>
<evidence type="ECO:0000313" key="6">
    <source>
        <dbReference type="Proteomes" id="UP000828390"/>
    </source>
</evidence>
<accession>A0A9D4M9D6</accession>
<reference evidence="5" key="2">
    <citation type="submission" date="2020-11" db="EMBL/GenBank/DDBJ databases">
        <authorList>
            <person name="McCartney M.A."/>
            <person name="Auch B."/>
            <person name="Kono T."/>
            <person name="Mallez S."/>
            <person name="Becker A."/>
            <person name="Gohl D.M."/>
            <person name="Silverstein K.A.T."/>
            <person name="Koren S."/>
            <person name="Bechman K.B."/>
            <person name="Herman A."/>
            <person name="Abrahante J.E."/>
            <person name="Garbe J."/>
        </authorList>
    </citation>
    <scope>NUCLEOTIDE SEQUENCE</scope>
    <source>
        <strain evidence="5">Duluth1</strain>
        <tissue evidence="5">Whole animal</tissue>
    </source>
</reference>
<feature type="transmembrane region" description="Helical" evidence="4">
    <location>
        <begin position="66"/>
        <end position="85"/>
    </location>
</feature>
<evidence type="ECO:0000256" key="4">
    <source>
        <dbReference type="SAM" id="Phobius"/>
    </source>
</evidence>
<proteinExistence type="predicted"/>
<feature type="transmembrane region" description="Helical" evidence="4">
    <location>
        <begin position="295"/>
        <end position="317"/>
    </location>
</feature>
<keyword evidence="1 4" id="KW-0812">Transmembrane</keyword>
<evidence type="ECO:0000256" key="3">
    <source>
        <dbReference type="ARBA" id="ARBA00023136"/>
    </source>
</evidence>
<dbReference type="SUPFAM" id="SSF103473">
    <property type="entry name" value="MFS general substrate transporter"/>
    <property type="match status" value="1"/>
</dbReference>
<evidence type="ECO:0000313" key="5">
    <source>
        <dbReference type="EMBL" id="KAH3871407.1"/>
    </source>
</evidence>
<dbReference type="InterPro" id="IPR036259">
    <property type="entry name" value="MFS_trans_sf"/>
</dbReference>
<dbReference type="PANTHER" id="PTHR23121">
    <property type="entry name" value="SODIUM-DEPENDENT GLUCOSE TRANSPORTER 1"/>
    <property type="match status" value="1"/>
</dbReference>
<dbReference type="EMBL" id="JAIWYP010000002">
    <property type="protein sequence ID" value="KAH3871407.1"/>
    <property type="molecule type" value="Genomic_DNA"/>
</dbReference>
<dbReference type="InterPro" id="IPR011701">
    <property type="entry name" value="MFS"/>
</dbReference>
<feature type="transmembrane region" description="Helical" evidence="4">
    <location>
        <begin position="134"/>
        <end position="153"/>
    </location>
</feature>
<dbReference type="Gene3D" id="1.20.1250.20">
    <property type="entry name" value="MFS general substrate transporter like domains"/>
    <property type="match status" value="1"/>
</dbReference>